<dbReference type="AlphaFoldDB" id="A0AAE1GYK4"/>
<keyword evidence="1" id="KW-0732">Signal</keyword>
<gene>
    <name evidence="2" type="ORF">KUF71_021000</name>
</gene>
<dbReference type="GO" id="GO:0008233">
    <property type="term" value="F:peptidase activity"/>
    <property type="evidence" value="ECO:0007669"/>
    <property type="project" value="UniProtKB-KW"/>
</dbReference>
<feature type="signal peptide" evidence="1">
    <location>
        <begin position="1"/>
        <end position="18"/>
    </location>
</feature>
<name>A0AAE1GYK4_9NEOP</name>
<dbReference type="EMBL" id="JAHWGI010000245">
    <property type="protein sequence ID" value="KAK3911188.1"/>
    <property type="molecule type" value="Genomic_DNA"/>
</dbReference>
<reference evidence="2" key="1">
    <citation type="submission" date="2021-07" db="EMBL/GenBank/DDBJ databases">
        <authorList>
            <person name="Catto M.A."/>
            <person name="Jacobson A."/>
            <person name="Kennedy G."/>
            <person name="Labadie P."/>
            <person name="Hunt B.G."/>
            <person name="Srinivasan R."/>
        </authorList>
    </citation>
    <scope>NUCLEOTIDE SEQUENCE</scope>
    <source>
        <strain evidence="2">PL_HMW_Pooled</strain>
        <tissue evidence="2">Head</tissue>
    </source>
</reference>
<keyword evidence="2" id="KW-0378">Hydrolase</keyword>
<evidence type="ECO:0000313" key="3">
    <source>
        <dbReference type="Proteomes" id="UP001219518"/>
    </source>
</evidence>
<accession>A0AAE1GYK4</accession>
<dbReference type="Proteomes" id="UP001219518">
    <property type="component" value="Unassembled WGS sequence"/>
</dbReference>
<dbReference type="GO" id="GO:0006508">
    <property type="term" value="P:proteolysis"/>
    <property type="evidence" value="ECO:0007669"/>
    <property type="project" value="UniProtKB-KW"/>
</dbReference>
<comment type="caution">
    <text evidence="2">The sequence shown here is derived from an EMBL/GenBank/DDBJ whole genome shotgun (WGS) entry which is preliminary data.</text>
</comment>
<evidence type="ECO:0000256" key="1">
    <source>
        <dbReference type="SAM" id="SignalP"/>
    </source>
</evidence>
<keyword evidence="2" id="KW-0645">Protease</keyword>
<evidence type="ECO:0000313" key="2">
    <source>
        <dbReference type="EMBL" id="KAK3911188.1"/>
    </source>
</evidence>
<sequence>MVLFALALASLLAPAVVCLVHDEFPQASARSALPAGTESKPGAASGPDNSRLLRGVLSMEELVYRYYRPPVIENTVDADILAPRPCRMEPSLQWPVAILSKGILPGPEPREAKGFVCMGALLSRRIVLTSAVCFKLHREPDEYDRSFPDGIQVRAYAPRGTAVPRPRPRGRRVGMACSPRATDAVGRPSCDVAVLEVALSSERGAALLLLAEALPAAAGGAEHACPPAPGQNSQPDYTECLVSAYSHFGKWNVNLSRSLINPAECPVAEPLACVHGHEGLGEVSAGSPLLCRRPGPGAGQWRLAAVALGPLRTEEHIKYEYYASTTSIAPWINRVLDGWSQKTPFN</sequence>
<organism evidence="2 3">
    <name type="scientific">Frankliniella fusca</name>
    <dbReference type="NCBI Taxonomy" id="407009"/>
    <lineage>
        <taxon>Eukaryota</taxon>
        <taxon>Metazoa</taxon>
        <taxon>Ecdysozoa</taxon>
        <taxon>Arthropoda</taxon>
        <taxon>Hexapoda</taxon>
        <taxon>Insecta</taxon>
        <taxon>Pterygota</taxon>
        <taxon>Neoptera</taxon>
        <taxon>Paraneoptera</taxon>
        <taxon>Thysanoptera</taxon>
        <taxon>Terebrantia</taxon>
        <taxon>Thripoidea</taxon>
        <taxon>Thripidae</taxon>
        <taxon>Frankliniella</taxon>
    </lineage>
</organism>
<dbReference type="InterPro" id="IPR043504">
    <property type="entry name" value="Peptidase_S1_PA_chymotrypsin"/>
</dbReference>
<dbReference type="InterPro" id="IPR009003">
    <property type="entry name" value="Peptidase_S1_PA"/>
</dbReference>
<feature type="chain" id="PRO_5041898077" evidence="1">
    <location>
        <begin position="19"/>
        <end position="346"/>
    </location>
</feature>
<dbReference type="Gene3D" id="2.40.10.10">
    <property type="entry name" value="Trypsin-like serine proteases"/>
    <property type="match status" value="1"/>
</dbReference>
<proteinExistence type="predicted"/>
<reference evidence="2" key="2">
    <citation type="journal article" date="2023" name="BMC Genomics">
        <title>Pest status, molecular evolution, and epigenetic factors derived from the genome assembly of Frankliniella fusca, a thysanopteran phytovirus vector.</title>
        <authorList>
            <person name="Catto M.A."/>
            <person name="Labadie P.E."/>
            <person name="Jacobson A.L."/>
            <person name="Kennedy G.G."/>
            <person name="Srinivasan R."/>
            <person name="Hunt B.G."/>
        </authorList>
    </citation>
    <scope>NUCLEOTIDE SEQUENCE</scope>
    <source>
        <strain evidence="2">PL_HMW_Pooled</strain>
    </source>
</reference>
<keyword evidence="3" id="KW-1185">Reference proteome</keyword>
<dbReference type="SUPFAM" id="SSF50494">
    <property type="entry name" value="Trypsin-like serine proteases"/>
    <property type="match status" value="1"/>
</dbReference>
<protein>
    <submittedName>
        <fullName evidence="2">Serine protease 41</fullName>
    </submittedName>
</protein>